<keyword evidence="4" id="KW-1015">Disulfide bond</keyword>
<dbReference type="Pfam" id="PF00089">
    <property type="entry name" value="Trypsin"/>
    <property type="match status" value="1"/>
</dbReference>
<reference evidence="8" key="1">
    <citation type="submission" date="2021-03" db="EMBL/GenBank/DDBJ databases">
        <title>Chromosome level genome of the anhydrobiotic midge Polypedilum vanderplanki.</title>
        <authorList>
            <person name="Yoshida Y."/>
            <person name="Kikawada T."/>
            <person name="Gusev O."/>
        </authorList>
    </citation>
    <scope>NUCLEOTIDE SEQUENCE</scope>
    <source>
        <strain evidence="8">NIAS01</strain>
        <tissue evidence="8">Whole body or cell culture</tissue>
    </source>
</reference>
<evidence type="ECO:0000256" key="3">
    <source>
        <dbReference type="ARBA" id="ARBA00022825"/>
    </source>
</evidence>
<evidence type="ECO:0000256" key="1">
    <source>
        <dbReference type="ARBA" id="ARBA00022670"/>
    </source>
</evidence>
<dbReference type="PROSITE" id="PS50240">
    <property type="entry name" value="TRYPSIN_DOM"/>
    <property type="match status" value="1"/>
</dbReference>
<feature type="chain" id="PRO_5039890509" description="Peptidase S1 domain-containing protein" evidence="6">
    <location>
        <begin position="18"/>
        <end position="265"/>
    </location>
</feature>
<keyword evidence="2" id="KW-0378">Hydrolase</keyword>
<dbReference type="AlphaFoldDB" id="A0A9J6BJN2"/>
<sequence>MLVKVFFFALIAVIVQAKIPQKNFDIAPNIVNGSSTTIQEFPFMASLQWEFNSTTWLHYCGGTIINEFWVLTAAHCLYGDVTEGNQVEYGMTVISHESRGENIALYEQIIWHEKYDPYTLINDIGLIKTKTAMSVGLFEYKVKLALPSDYFMTGTPAIVAGWGRVATGLPISVTLQKAAYQIFSSRDCAELHEPGSVFYNNICGGQIGGPLLVDGVQVGIVSWSIKPCTVPPYPGVFTSIGPYINWIMDNTMLNMKMRMFLQVRD</sequence>
<organism evidence="8 9">
    <name type="scientific">Polypedilum vanderplanki</name>
    <name type="common">Sleeping chironomid midge</name>
    <dbReference type="NCBI Taxonomy" id="319348"/>
    <lineage>
        <taxon>Eukaryota</taxon>
        <taxon>Metazoa</taxon>
        <taxon>Ecdysozoa</taxon>
        <taxon>Arthropoda</taxon>
        <taxon>Hexapoda</taxon>
        <taxon>Insecta</taxon>
        <taxon>Pterygota</taxon>
        <taxon>Neoptera</taxon>
        <taxon>Endopterygota</taxon>
        <taxon>Diptera</taxon>
        <taxon>Nematocera</taxon>
        <taxon>Chironomoidea</taxon>
        <taxon>Chironomidae</taxon>
        <taxon>Chironominae</taxon>
        <taxon>Polypedilum</taxon>
        <taxon>Polypedilum</taxon>
    </lineage>
</organism>
<dbReference type="InterPro" id="IPR050430">
    <property type="entry name" value="Peptidase_S1"/>
</dbReference>
<dbReference type="InterPro" id="IPR001314">
    <property type="entry name" value="Peptidase_S1A"/>
</dbReference>
<evidence type="ECO:0000256" key="5">
    <source>
        <dbReference type="ARBA" id="ARBA00024195"/>
    </source>
</evidence>
<dbReference type="FunFam" id="2.40.10.10:FF:000068">
    <property type="entry name" value="transmembrane protease serine 2"/>
    <property type="match status" value="1"/>
</dbReference>
<comment type="similarity">
    <text evidence="5">Belongs to the peptidase S1 family. CLIP subfamily.</text>
</comment>
<comment type="caution">
    <text evidence="8">The sequence shown here is derived from an EMBL/GenBank/DDBJ whole genome shotgun (WGS) entry which is preliminary data.</text>
</comment>
<dbReference type="SUPFAM" id="SSF50494">
    <property type="entry name" value="Trypsin-like serine proteases"/>
    <property type="match status" value="1"/>
</dbReference>
<dbReference type="Gene3D" id="2.40.10.10">
    <property type="entry name" value="Trypsin-like serine proteases"/>
    <property type="match status" value="1"/>
</dbReference>
<dbReference type="Proteomes" id="UP001107558">
    <property type="component" value="Chromosome 3"/>
</dbReference>
<dbReference type="GO" id="GO:0004252">
    <property type="term" value="F:serine-type endopeptidase activity"/>
    <property type="evidence" value="ECO:0007669"/>
    <property type="project" value="InterPro"/>
</dbReference>
<feature type="domain" description="Peptidase S1" evidence="7">
    <location>
        <begin position="30"/>
        <end position="252"/>
    </location>
</feature>
<dbReference type="OrthoDB" id="10051896at2759"/>
<name>A0A9J6BJN2_POLVA</name>
<feature type="signal peptide" evidence="6">
    <location>
        <begin position="1"/>
        <end position="17"/>
    </location>
</feature>
<evidence type="ECO:0000256" key="6">
    <source>
        <dbReference type="SAM" id="SignalP"/>
    </source>
</evidence>
<dbReference type="PANTHER" id="PTHR24276:SF98">
    <property type="entry name" value="FI18310P1-RELATED"/>
    <property type="match status" value="1"/>
</dbReference>
<protein>
    <recommendedName>
        <fullName evidence="7">Peptidase S1 domain-containing protein</fullName>
    </recommendedName>
</protein>
<accession>A0A9J6BJN2</accession>
<dbReference type="GO" id="GO:0006508">
    <property type="term" value="P:proteolysis"/>
    <property type="evidence" value="ECO:0007669"/>
    <property type="project" value="UniProtKB-KW"/>
</dbReference>
<proteinExistence type="inferred from homology"/>
<dbReference type="InterPro" id="IPR018114">
    <property type="entry name" value="TRYPSIN_HIS"/>
</dbReference>
<dbReference type="SMART" id="SM00020">
    <property type="entry name" value="Tryp_SPc"/>
    <property type="match status" value="1"/>
</dbReference>
<evidence type="ECO:0000259" key="7">
    <source>
        <dbReference type="PROSITE" id="PS50240"/>
    </source>
</evidence>
<keyword evidence="1" id="KW-0645">Protease</keyword>
<dbReference type="CDD" id="cd00190">
    <property type="entry name" value="Tryp_SPc"/>
    <property type="match status" value="1"/>
</dbReference>
<dbReference type="PRINTS" id="PR00722">
    <property type="entry name" value="CHYMOTRYPSIN"/>
</dbReference>
<dbReference type="InterPro" id="IPR001254">
    <property type="entry name" value="Trypsin_dom"/>
</dbReference>
<evidence type="ECO:0000313" key="9">
    <source>
        <dbReference type="Proteomes" id="UP001107558"/>
    </source>
</evidence>
<keyword evidence="6" id="KW-0732">Signal</keyword>
<gene>
    <name evidence="8" type="ORF">PVAND_000210</name>
</gene>
<keyword evidence="3" id="KW-0720">Serine protease</keyword>
<evidence type="ECO:0000313" key="8">
    <source>
        <dbReference type="EMBL" id="KAG5669920.1"/>
    </source>
</evidence>
<dbReference type="PROSITE" id="PS00134">
    <property type="entry name" value="TRYPSIN_HIS"/>
    <property type="match status" value="1"/>
</dbReference>
<dbReference type="InterPro" id="IPR043504">
    <property type="entry name" value="Peptidase_S1_PA_chymotrypsin"/>
</dbReference>
<keyword evidence="9" id="KW-1185">Reference proteome</keyword>
<evidence type="ECO:0000256" key="2">
    <source>
        <dbReference type="ARBA" id="ARBA00022801"/>
    </source>
</evidence>
<dbReference type="EMBL" id="JADBJN010000003">
    <property type="protein sequence ID" value="KAG5669920.1"/>
    <property type="molecule type" value="Genomic_DNA"/>
</dbReference>
<dbReference type="InterPro" id="IPR009003">
    <property type="entry name" value="Peptidase_S1_PA"/>
</dbReference>
<evidence type="ECO:0000256" key="4">
    <source>
        <dbReference type="ARBA" id="ARBA00023157"/>
    </source>
</evidence>
<dbReference type="PANTHER" id="PTHR24276">
    <property type="entry name" value="POLYSERASE-RELATED"/>
    <property type="match status" value="1"/>
</dbReference>